<dbReference type="Proteomes" id="UP001325680">
    <property type="component" value="Chromosome"/>
</dbReference>
<reference evidence="2 3" key="1">
    <citation type="submission" date="2023-12" db="EMBL/GenBank/DDBJ databases">
        <title>Genome sequencing and assembly of bacterial species from a model synthetic community.</title>
        <authorList>
            <person name="Hogle S.L."/>
        </authorList>
    </citation>
    <scope>NUCLEOTIDE SEQUENCE [LARGE SCALE GENOMIC DNA]</scope>
    <source>
        <strain evidence="2 3">HAMBI_3031</strain>
    </source>
</reference>
<protein>
    <submittedName>
        <fullName evidence="2">Gluconate 2-dehydrogenase subunit 3 family protein</fullName>
        <ecNumber evidence="2">1.-.-.-</ecNumber>
    </submittedName>
</protein>
<sequence>MKRRDSLKYLAASALASAAIATGCSPATKKEEAKATDAAKPGIHRYEDEQLNEEAVNRMPKFFNEHELATLTILGDIIIPKDEVSGSASDAKVTDFIEFTVKDQPALQVPMRGGLRWLDMYCLKKFEKTFKDLTDQQRIEVVDLIAYPQQAKDKKELAPGVAFFSRMRDLTVTGFYTSEIGVKDLGYAGNRPNQWNGVPDEVLKQYGLSYTEKELKECLSFDTPTPLAS</sequence>
<proteinExistence type="predicted"/>
<keyword evidence="3" id="KW-1185">Reference proteome</keyword>
<feature type="chain" id="PRO_5047431650" evidence="1">
    <location>
        <begin position="22"/>
        <end position="229"/>
    </location>
</feature>
<dbReference type="PROSITE" id="PS51257">
    <property type="entry name" value="PROKAR_LIPOPROTEIN"/>
    <property type="match status" value="1"/>
</dbReference>
<organism evidence="2 3">
    <name type="scientific">Niabella yanshanensis</name>
    <dbReference type="NCBI Taxonomy" id="577386"/>
    <lineage>
        <taxon>Bacteria</taxon>
        <taxon>Pseudomonadati</taxon>
        <taxon>Bacteroidota</taxon>
        <taxon>Chitinophagia</taxon>
        <taxon>Chitinophagales</taxon>
        <taxon>Chitinophagaceae</taxon>
        <taxon>Niabella</taxon>
    </lineage>
</organism>
<dbReference type="EMBL" id="CP139960">
    <property type="protein sequence ID" value="WQD39132.1"/>
    <property type="molecule type" value="Genomic_DNA"/>
</dbReference>
<dbReference type="RefSeq" id="WP_114792878.1">
    <property type="nucleotide sequence ID" value="NZ_CP139960.1"/>
</dbReference>
<gene>
    <name evidence="2" type="ORF">U0035_03090</name>
</gene>
<evidence type="ECO:0000256" key="1">
    <source>
        <dbReference type="SAM" id="SignalP"/>
    </source>
</evidence>
<dbReference type="GO" id="GO:0016491">
    <property type="term" value="F:oxidoreductase activity"/>
    <property type="evidence" value="ECO:0007669"/>
    <property type="project" value="UniProtKB-KW"/>
</dbReference>
<evidence type="ECO:0000313" key="3">
    <source>
        <dbReference type="Proteomes" id="UP001325680"/>
    </source>
</evidence>
<keyword evidence="2" id="KW-0560">Oxidoreductase</keyword>
<evidence type="ECO:0000313" key="2">
    <source>
        <dbReference type="EMBL" id="WQD39132.1"/>
    </source>
</evidence>
<keyword evidence="1" id="KW-0732">Signal</keyword>
<name>A0ABZ0W9G0_9BACT</name>
<dbReference type="EC" id="1.-.-.-" evidence="2"/>
<accession>A0ABZ0W9G0</accession>
<feature type="signal peptide" evidence="1">
    <location>
        <begin position="1"/>
        <end position="21"/>
    </location>
</feature>
<dbReference type="InterPro" id="IPR027056">
    <property type="entry name" value="Gluconate_2DH_su3"/>
</dbReference>
<dbReference type="Pfam" id="PF13618">
    <property type="entry name" value="Gluconate_2-dh3"/>
    <property type="match status" value="1"/>
</dbReference>